<accession>A0ACC1RKE1</accession>
<comment type="caution">
    <text evidence="1">The sequence shown here is derived from an EMBL/GenBank/DDBJ whole genome shotgun (WGS) entry which is preliminary data.</text>
</comment>
<gene>
    <name evidence="1" type="ORF">NM688_g9149</name>
</gene>
<dbReference type="Proteomes" id="UP001148662">
    <property type="component" value="Unassembled WGS sequence"/>
</dbReference>
<organism evidence="1 2">
    <name type="scientific">Phlebia brevispora</name>
    <dbReference type="NCBI Taxonomy" id="194682"/>
    <lineage>
        <taxon>Eukaryota</taxon>
        <taxon>Fungi</taxon>
        <taxon>Dikarya</taxon>
        <taxon>Basidiomycota</taxon>
        <taxon>Agaricomycotina</taxon>
        <taxon>Agaricomycetes</taxon>
        <taxon>Polyporales</taxon>
        <taxon>Meruliaceae</taxon>
        <taxon>Phlebia</taxon>
    </lineage>
</organism>
<keyword evidence="2" id="KW-1185">Reference proteome</keyword>
<name>A0ACC1RKE1_9APHY</name>
<dbReference type="EMBL" id="JANHOG010002729">
    <property type="protein sequence ID" value="KAJ3520531.1"/>
    <property type="molecule type" value="Genomic_DNA"/>
</dbReference>
<sequence length="352" mass="38697">MLSLHGNRDKQFIDLSAELFDEIDWKAGTLRTLIHHLDIAAWAYEAVSGLLAIGTSKGVVDIYGNQSRGVERRVELSEPLRIRSLHFVSSLFRLAAVDEHNRLTIWDLNAPGKPKLQSIVSFRYPVNCVAVSASHSHIFVALSNGEVQTYDVQCSRLSPYKCPNMWTLYEEKVIASGMPSAAGPGAEFPVQLLIHPRDLNMLFVAYGGGIALTDLTQRNTLRAYEYTLPPGAPGGGGFHAQELLKHRRPEVTAIAVHPAGHVFAAGYADGSIAFWALEDEDKPLFSLTLDGQHDVHIVDADKLDRMLAKPKDESDEPREPIFKLAWSGFPNSTDPRGGSRSNNPSLPAIQSP</sequence>
<protein>
    <submittedName>
        <fullName evidence="1">Uncharacterized protein</fullName>
    </submittedName>
</protein>
<evidence type="ECO:0000313" key="2">
    <source>
        <dbReference type="Proteomes" id="UP001148662"/>
    </source>
</evidence>
<evidence type="ECO:0000313" key="1">
    <source>
        <dbReference type="EMBL" id="KAJ3520531.1"/>
    </source>
</evidence>
<reference evidence="1" key="1">
    <citation type="submission" date="2022-07" db="EMBL/GenBank/DDBJ databases">
        <title>Genome Sequence of Phlebia brevispora.</title>
        <authorList>
            <person name="Buettner E."/>
        </authorList>
    </citation>
    <scope>NUCLEOTIDE SEQUENCE</scope>
    <source>
        <strain evidence="1">MPL23</strain>
    </source>
</reference>
<proteinExistence type="predicted"/>